<gene>
    <name evidence="1" type="ORF">Pint_04675</name>
</gene>
<reference evidence="2" key="1">
    <citation type="journal article" date="2023" name="G3 (Bethesda)">
        <title>Genome assembly and association tests identify interacting loci associated with vigor, precocity, and sex in interspecific pistachio rootstocks.</title>
        <authorList>
            <person name="Palmer W."/>
            <person name="Jacygrad E."/>
            <person name="Sagayaradj S."/>
            <person name="Cavanaugh K."/>
            <person name="Han R."/>
            <person name="Bertier L."/>
            <person name="Beede B."/>
            <person name="Kafkas S."/>
            <person name="Golino D."/>
            <person name="Preece J."/>
            <person name="Michelmore R."/>
        </authorList>
    </citation>
    <scope>NUCLEOTIDE SEQUENCE [LARGE SCALE GENOMIC DNA]</scope>
</reference>
<comment type="caution">
    <text evidence="1">The sequence shown here is derived from an EMBL/GenBank/DDBJ whole genome shotgun (WGS) entry which is preliminary data.</text>
</comment>
<keyword evidence="2" id="KW-1185">Reference proteome</keyword>
<accession>A0ACC0Z1U6</accession>
<organism evidence="1 2">
    <name type="scientific">Pistacia integerrima</name>
    <dbReference type="NCBI Taxonomy" id="434235"/>
    <lineage>
        <taxon>Eukaryota</taxon>
        <taxon>Viridiplantae</taxon>
        <taxon>Streptophyta</taxon>
        <taxon>Embryophyta</taxon>
        <taxon>Tracheophyta</taxon>
        <taxon>Spermatophyta</taxon>
        <taxon>Magnoliopsida</taxon>
        <taxon>eudicotyledons</taxon>
        <taxon>Gunneridae</taxon>
        <taxon>Pentapetalae</taxon>
        <taxon>rosids</taxon>
        <taxon>malvids</taxon>
        <taxon>Sapindales</taxon>
        <taxon>Anacardiaceae</taxon>
        <taxon>Pistacia</taxon>
    </lineage>
</organism>
<dbReference type="Proteomes" id="UP001163603">
    <property type="component" value="Chromosome 3"/>
</dbReference>
<sequence length="588" mass="65064">MANKLLCILLFFLSLSFLSITTVLFRSLSNSMPFGVLSGGVRPHRNPQHIVLNPLSVVVDTELPPCKQTYGFMPCSTTALGNLFLIIVYGFLIFKAAKYLTNGSELLELLGSGILGNIVLPKLGGLPSAMLILVSGLSARKEAAQRQISVGMGLLAGTSILLTTLVWGSCVVIGKCDIDQGSKTRNGCQNKKGFSLTEIGVGTHIWTCYAARIMVISVIPFIIVQMTWILNSTSGKHLTVLIALIASVLIFIAYSIYEVFHPWIKEKWLAYAKQKLLMSGILKHLGKHALGRLLNDRGEPDKDILALTSYDRLFDWIDENRDGQLSHGELNALIIGIKFEGVNLDLDDAAEKLLKEFDYSHDNQIDFDEFFDGISKWLNEVNRGNRSGDPGSQTAKLLSDFHEQTKSEHDLLGADEQIDEVVEAVENPKWTSFKAYSMLVIGTIISTAFANPLKDTVINFSNATTIPSFFISFVALPLATMLSDVIPILIYASRKSKKSASLTFNELYRTVSVNNVIQLSVFLAVVYIRGLRWELSSEVLVILIVCVVMGGFASFRTTFPIWTSLVAYILYPFSLALIYVLDYVFGWP</sequence>
<name>A0ACC0Z1U6_9ROSI</name>
<dbReference type="EMBL" id="CM047738">
    <property type="protein sequence ID" value="KAJ0044345.1"/>
    <property type="molecule type" value="Genomic_DNA"/>
</dbReference>
<evidence type="ECO:0000313" key="1">
    <source>
        <dbReference type="EMBL" id="KAJ0044345.1"/>
    </source>
</evidence>
<proteinExistence type="predicted"/>
<evidence type="ECO:0000313" key="2">
    <source>
        <dbReference type="Proteomes" id="UP001163603"/>
    </source>
</evidence>
<protein>
    <submittedName>
        <fullName evidence="1">Uncharacterized protein</fullName>
    </submittedName>
</protein>